<dbReference type="EMBL" id="CM000882">
    <property type="protein sequence ID" value="KQJ98978.1"/>
    <property type="molecule type" value="Genomic_DNA"/>
</dbReference>
<accession>A0A0Q3HZI4</accession>
<name>A0A0Q3HZI4_BRADI</name>
<evidence type="ECO:0000256" key="4">
    <source>
        <dbReference type="ARBA" id="ARBA00023163"/>
    </source>
</evidence>
<reference evidence="10" key="3">
    <citation type="submission" date="2018-08" db="UniProtKB">
        <authorList>
            <consortium name="EnsemblPlants"/>
        </authorList>
    </citation>
    <scope>IDENTIFICATION</scope>
    <source>
        <strain evidence="10">cv. Bd21</strain>
    </source>
</reference>
<feature type="region of interest" description="Disordered" evidence="7">
    <location>
        <begin position="1"/>
        <end position="26"/>
    </location>
</feature>
<dbReference type="GO" id="GO:0003700">
    <property type="term" value="F:DNA-binding transcription factor activity"/>
    <property type="evidence" value="ECO:0000318"/>
    <property type="project" value="GO_Central"/>
</dbReference>
<reference evidence="9" key="2">
    <citation type="submission" date="2017-06" db="EMBL/GenBank/DDBJ databases">
        <title>WGS assembly of Brachypodium distachyon.</title>
        <authorList>
            <consortium name="The International Brachypodium Initiative"/>
            <person name="Lucas S."/>
            <person name="Harmon-Smith M."/>
            <person name="Lail K."/>
            <person name="Tice H."/>
            <person name="Grimwood J."/>
            <person name="Bruce D."/>
            <person name="Barry K."/>
            <person name="Shu S."/>
            <person name="Lindquist E."/>
            <person name="Wang M."/>
            <person name="Pitluck S."/>
            <person name="Vogel J.P."/>
            <person name="Garvin D.F."/>
            <person name="Mockler T.C."/>
            <person name="Schmutz J."/>
            <person name="Rokhsar D."/>
            <person name="Bevan M.W."/>
        </authorList>
    </citation>
    <scope>NUCLEOTIDE SEQUENCE</scope>
    <source>
        <strain evidence="9">Bd21</strain>
    </source>
</reference>
<feature type="domain" description="AP2/ERF" evidence="8">
    <location>
        <begin position="27"/>
        <end position="90"/>
    </location>
</feature>
<keyword evidence="3" id="KW-0238">DNA-binding</keyword>
<dbReference type="Proteomes" id="UP000008810">
    <property type="component" value="Chromosome 3"/>
</dbReference>
<evidence type="ECO:0000259" key="8">
    <source>
        <dbReference type="PROSITE" id="PS51032"/>
    </source>
</evidence>
<keyword evidence="11" id="KW-1185">Reference proteome</keyword>
<evidence type="ECO:0000256" key="6">
    <source>
        <dbReference type="ARBA" id="ARBA00024343"/>
    </source>
</evidence>
<sequence>MGQAAGRATVRRRGGGPSSLAPRKNLGLRGVRQRQWSRWAAEIRLPRTRDRLWIGTFQHPEQAALAYDATLYCFYGDEKQLPPQRVYNFPAAPLPYVPPGKHGNLSNENIKAIAEKHAVDLYNLVFAKNQTPPPPPAPVKKEAAPAAAPPAAAYLPPPPPPTPIMAEHAVDYGAAPPPDVGGYFDMDDDIVYSYNVEEIGEVFVDDDEPWML</sequence>
<dbReference type="OrthoDB" id="677684at2759"/>
<organism evidence="9">
    <name type="scientific">Brachypodium distachyon</name>
    <name type="common">Purple false brome</name>
    <name type="synonym">Trachynia distachya</name>
    <dbReference type="NCBI Taxonomy" id="15368"/>
    <lineage>
        <taxon>Eukaryota</taxon>
        <taxon>Viridiplantae</taxon>
        <taxon>Streptophyta</taxon>
        <taxon>Embryophyta</taxon>
        <taxon>Tracheophyta</taxon>
        <taxon>Spermatophyta</taxon>
        <taxon>Magnoliopsida</taxon>
        <taxon>Liliopsida</taxon>
        <taxon>Poales</taxon>
        <taxon>Poaceae</taxon>
        <taxon>BOP clade</taxon>
        <taxon>Pooideae</taxon>
        <taxon>Stipodae</taxon>
        <taxon>Brachypodieae</taxon>
        <taxon>Brachypodium</taxon>
    </lineage>
</organism>
<evidence type="ECO:0000313" key="11">
    <source>
        <dbReference type="Proteomes" id="UP000008810"/>
    </source>
</evidence>
<dbReference type="GO" id="GO:0006950">
    <property type="term" value="P:response to stress"/>
    <property type="evidence" value="ECO:0000318"/>
    <property type="project" value="GO_Central"/>
</dbReference>
<comment type="similarity">
    <text evidence="6">Belongs to the AP2/ERF transcription factor family. ERF subfamily.</text>
</comment>
<dbReference type="InParanoid" id="A0A0Q3HZI4"/>
<dbReference type="STRING" id="15368.A0A0Q3HZI4"/>
<reference evidence="9 10" key="1">
    <citation type="journal article" date="2010" name="Nature">
        <title>Genome sequencing and analysis of the model grass Brachypodium distachyon.</title>
        <authorList>
            <consortium name="International Brachypodium Initiative"/>
        </authorList>
    </citation>
    <scope>NUCLEOTIDE SEQUENCE [LARGE SCALE GENOMIC DNA]</scope>
    <source>
        <strain evidence="9 10">Bd21</strain>
    </source>
</reference>
<proteinExistence type="inferred from homology"/>
<dbReference type="GO" id="GO:0000976">
    <property type="term" value="F:transcription cis-regulatory region binding"/>
    <property type="evidence" value="ECO:0000318"/>
    <property type="project" value="GO_Central"/>
</dbReference>
<dbReference type="InterPro" id="IPR001471">
    <property type="entry name" value="AP2/ERF_dom"/>
</dbReference>
<dbReference type="GO" id="GO:0045893">
    <property type="term" value="P:positive regulation of DNA-templated transcription"/>
    <property type="evidence" value="ECO:0000318"/>
    <property type="project" value="GO_Central"/>
</dbReference>
<feature type="compositionally biased region" description="Low complexity" evidence="7">
    <location>
        <begin position="144"/>
        <end position="154"/>
    </location>
</feature>
<dbReference type="SUPFAM" id="SSF54171">
    <property type="entry name" value="DNA-binding domain"/>
    <property type="match status" value="1"/>
</dbReference>
<dbReference type="InterPro" id="IPR036955">
    <property type="entry name" value="AP2/ERF_dom_sf"/>
</dbReference>
<dbReference type="Gene3D" id="3.30.730.10">
    <property type="entry name" value="AP2/ERF domain"/>
    <property type="match status" value="1"/>
</dbReference>
<dbReference type="AlphaFoldDB" id="A0A0Q3HZI4"/>
<dbReference type="Pfam" id="PF00847">
    <property type="entry name" value="AP2"/>
    <property type="match status" value="1"/>
</dbReference>
<feature type="region of interest" description="Disordered" evidence="7">
    <location>
        <begin position="132"/>
        <end position="160"/>
    </location>
</feature>
<dbReference type="FunCoup" id="A0A0Q3HZI4">
    <property type="interactions" value="16"/>
</dbReference>
<gene>
    <name evidence="9" type="ORF">BRADI_3g40343v3</name>
</gene>
<dbReference type="CDD" id="cd00018">
    <property type="entry name" value="AP2"/>
    <property type="match status" value="1"/>
</dbReference>
<dbReference type="Gramene" id="KQJ98978">
    <property type="protein sequence ID" value="KQJ98978"/>
    <property type="gene ID" value="BRADI_3g40343v3"/>
</dbReference>
<dbReference type="GO" id="GO:0005634">
    <property type="term" value="C:nucleus"/>
    <property type="evidence" value="ECO:0000318"/>
    <property type="project" value="GO_Central"/>
</dbReference>
<evidence type="ECO:0000256" key="3">
    <source>
        <dbReference type="ARBA" id="ARBA00023125"/>
    </source>
</evidence>
<dbReference type="SMART" id="SM00380">
    <property type="entry name" value="AP2"/>
    <property type="match status" value="1"/>
</dbReference>
<keyword evidence="4" id="KW-0804">Transcription</keyword>
<dbReference type="PANTHER" id="PTHR31241">
    <property type="entry name" value="DEHYDRATION-RESPONSIVE ELEMENT-BINDING PROTEIN 2C"/>
    <property type="match status" value="1"/>
</dbReference>
<dbReference type="EnsemblPlants" id="KQJ98978">
    <property type="protein sequence ID" value="KQJ98978"/>
    <property type="gene ID" value="BRADI_3g40343v3"/>
</dbReference>
<evidence type="ECO:0000256" key="7">
    <source>
        <dbReference type="SAM" id="MobiDB-lite"/>
    </source>
</evidence>
<comment type="subcellular location">
    <subcellularLocation>
        <location evidence="1">Nucleus</location>
    </subcellularLocation>
</comment>
<evidence type="ECO:0000313" key="9">
    <source>
        <dbReference type="EMBL" id="KQJ98978.1"/>
    </source>
</evidence>
<dbReference type="FunFam" id="3.30.730.10:FF:000010">
    <property type="entry name" value="AP2-EREBP transcription factor"/>
    <property type="match status" value="1"/>
</dbReference>
<evidence type="ECO:0000256" key="5">
    <source>
        <dbReference type="ARBA" id="ARBA00023242"/>
    </source>
</evidence>
<dbReference type="InterPro" id="IPR016177">
    <property type="entry name" value="DNA-bd_dom_sf"/>
</dbReference>
<protein>
    <recommendedName>
        <fullName evidence="8">AP2/ERF domain-containing protein</fullName>
    </recommendedName>
</protein>
<keyword evidence="5" id="KW-0539">Nucleus</keyword>
<evidence type="ECO:0000313" key="10">
    <source>
        <dbReference type="EnsemblPlants" id="KQJ98978"/>
    </source>
</evidence>
<keyword evidence="2" id="KW-0805">Transcription regulation</keyword>
<evidence type="ECO:0000256" key="1">
    <source>
        <dbReference type="ARBA" id="ARBA00004123"/>
    </source>
</evidence>
<evidence type="ECO:0000256" key="2">
    <source>
        <dbReference type="ARBA" id="ARBA00023015"/>
    </source>
</evidence>
<dbReference type="PRINTS" id="PR00367">
    <property type="entry name" value="ETHRSPELEMNT"/>
</dbReference>
<dbReference type="PROSITE" id="PS51032">
    <property type="entry name" value="AP2_ERF"/>
    <property type="match status" value="1"/>
</dbReference>
<dbReference type="PANTHER" id="PTHR31241:SF5">
    <property type="entry name" value="OS08G0521600 PROTEIN"/>
    <property type="match status" value="1"/>
</dbReference>